<reference evidence="2" key="1">
    <citation type="submission" date="2016-10" db="EMBL/GenBank/DDBJ databases">
        <authorList>
            <person name="Varghese N."/>
            <person name="Submissions S."/>
        </authorList>
    </citation>
    <scope>NUCLEOTIDE SEQUENCE [LARGE SCALE GENOMIC DNA]</scope>
    <source>
        <strain evidence="2">EPL6</strain>
    </source>
</reference>
<organism evidence="1 2">
    <name type="scientific">Oryzisolibacter propanilivorax</name>
    <dbReference type="NCBI Taxonomy" id="1527607"/>
    <lineage>
        <taxon>Bacteria</taxon>
        <taxon>Pseudomonadati</taxon>
        <taxon>Pseudomonadota</taxon>
        <taxon>Betaproteobacteria</taxon>
        <taxon>Burkholderiales</taxon>
        <taxon>Comamonadaceae</taxon>
        <taxon>Oryzisolibacter</taxon>
    </lineage>
</organism>
<evidence type="ECO:0000313" key="1">
    <source>
        <dbReference type="EMBL" id="SDM40123.1"/>
    </source>
</evidence>
<dbReference type="Proteomes" id="UP000198552">
    <property type="component" value="Unassembled WGS sequence"/>
</dbReference>
<gene>
    <name evidence="1" type="ORF">SAMN05428957_105204</name>
</gene>
<dbReference type="EMBL" id="FNHP01000005">
    <property type="protein sequence ID" value="SDM40123.1"/>
    <property type="molecule type" value="Genomic_DNA"/>
</dbReference>
<name>A0A1G9SXG4_9BURK</name>
<dbReference type="AlphaFoldDB" id="A0A1G9SXG4"/>
<protein>
    <submittedName>
        <fullName evidence="1">Uncharacterized protein</fullName>
    </submittedName>
</protein>
<proteinExistence type="predicted"/>
<accession>A0A1G9SXG4</accession>
<keyword evidence="2" id="KW-1185">Reference proteome</keyword>
<sequence>MTPELDTLLCQRHPRIFRLRHSDPQLSALGRGMECGDGWFRLIDTLCEQLQWETDHNDAPQVVATQVKEKMGTLRFHARPRSDYQSGMIRIAEALSAHLCERCGKFGEMLIIRGYRSVRCDEHLPPGP</sequence>
<evidence type="ECO:0000313" key="2">
    <source>
        <dbReference type="Proteomes" id="UP000198552"/>
    </source>
</evidence>